<dbReference type="RefSeq" id="WP_004369441.1">
    <property type="nucleotide sequence ID" value="NZ_GL833119.1"/>
</dbReference>
<dbReference type="CDD" id="cd10432">
    <property type="entry name" value="BI-1-like_bacterial"/>
    <property type="match status" value="1"/>
</dbReference>
<dbReference type="Pfam" id="PF01027">
    <property type="entry name" value="Bax1-I"/>
    <property type="match status" value="1"/>
</dbReference>
<reference evidence="7" key="1">
    <citation type="submission" date="2011-01" db="EMBL/GenBank/DDBJ databases">
        <authorList>
            <person name="Muzny D."/>
            <person name="Qin X."/>
            <person name="Buhay C."/>
            <person name="Dugan-Rocha S."/>
            <person name="Ding Y."/>
            <person name="Chen G."/>
            <person name="Hawes A."/>
            <person name="Holder M."/>
            <person name="Jhangiani S."/>
            <person name="Johnson A."/>
            <person name="Khan Z."/>
            <person name="Li Z."/>
            <person name="Liu W."/>
            <person name="Liu X."/>
            <person name="Perez L."/>
            <person name="Shen H."/>
            <person name="Wang Q."/>
            <person name="Watt J."/>
            <person name="Xi L."/>
            <person name="Xin Y."/>
            <person name="Zhou J."/>
            <person name="Deng J."/>
            <person name="Jiang H."/>
            <person name="Liu Y."/>
            <person name="Qu J."/>
            <person name="Song X.-Z."/>
            <person name="Zhang L."/>
            <person name="Villasana D."/>
            <person name="Johnson A."/>
            <person name="Liu J."/>
            <person name="Liyanage D."/>
            <person name="Lorensuhewa L."/>
            <person name="Robinson T."/>
            <person name="Song A."/>
            <person name="Song B.-B."/>
            <person name="Dinh H."/>
            <person name="Thornton R."/>
            <person name="Coyle M."/>
            <person name="Francisco L."/>
            <person name="Jackson L."/>
            <person name="Javaid M."/>
            <person name="Korchina V."/>
            <person name="Kovar C."/>
            <person name="Mata R."/>
            <person name="Mathew T."/>
            <person name="Ngo R."/>
            <person name="Nguyen L."/>
            <person name="Nguyen N."/>
            <person name="Okwuonu G."/>
            <person name="Ongeri F."/>
            <person name="Pham C."/>
            <person name="Simmons D."/>
            <person name="Wilczek-Boney K."/>
            <person name="Hale W."/>
            <person name="Jakkamsetti A."/>
            <person name="Pham P."/>
            <person name="Ruth R."/>
            <person name="San Lucas F."/>
            <person name="Warren J."/>
            <person name="Zhang J."/>
            <person name="Zhao Z."/>
            <person name="Zhou C."/>
            <person name="Zhu D."/>
            <person name="Lee S."/>
            <person name="Bess C."/>
            <person name="Blankenburg K."/>
            <person name="Forbes L."/>
            <person name="Fu Q."/>
            <person name="Gubbala S."/>
            <person name="Hirani K."/>
            <person name="Jayaseelan J.C."/>
            <person name="Lara F."/>
            <person name="Munidasa M."/>
            <person name="Palculict T."/>
            <person name="Patil S."/>
            <person name="Pu L.-L."/>
            <person name="Saada N."/>
            <person name="Tang L."/>
            <person name="Weissenberger G."/>
            <person name="Zhu Y."/>
            <person name="Hemphill L."/>
            <person name="Shang Y."/>
            <person name="Youmans B."/>
            <person name="Ayvaz T."/>
            <person name="Ross M."/>
            <person name="Santibanez J."/>
            <person name="Aqrawi P."/>
            <person name="Gross S."/>
            <person name="Joshi V."/>
            <person name="Fowler G."/>
            <person name="Nazareth L."/>
            <person name="Reid J."/>
            <person name="Worley K."/>
            <person name="Petrosino J."/>
            <person name="Highlander S."/>
            <person name="Gibbs R."/>
        </authorList>
    </citation>
    <scope>NUCLEOTIDE SEQUENCE [LARGE SCALE GENOMIC DNA]</scope>
    <source>
        <strain evidence="7">ATCC 33269</strain>
    </source>
</reference>
<keyword evidence="8" id="KW-1185">Reference proteome</keyword>
<keyword evidence="4 6" id="KW-1133">Transmembrane helix</keyword>
<protein>
    <submittedName>
        <fullName evidence="7">Uncharacterized protein</fullName>
    </submittedName>
</protein>
<gene>
    <name evidence="7" type="ORF">HMPREF0663_10723</name>
</gene>
<dbReference type="Proteomes" id="UP000005580">
    <property type="component" value="Unassembled WGS sequence"/>
</dbReference>
<dbReference type="STRING" id="28134.SAMN05444288_0153"/>
<organism evidence="7 8">
    <name type="scientific">Hoylesella oralis ATCC 33269</name>
    <dbReference type="NCBI Taxonomy" id="873533"/>
    <lineage>
        <taxon>Bacteria</taxon>
        <taxon>Pseudomonadati</taxon>
        <taxon>Bacteroidota</taxon>
        <taxon>Bacteroidia</taxon>
        <taxon>Bacteroidales</taxon>
        <taxon>Prevotellaceae</taxon>
        <taxon>Hoylesella</taxon>
    </lineage>
</organism>
<evidence type="ECO:0000256" key="5">
    <source>
        <dbReference type="ARBA" id="ARBA00023136"/>
    </source>
</evidence>
<evidence type="ECO:0000313" key="8">
    <source>
        <dbReference type="Proteomes" id="UP000005580"/>
    </source>
</evidence>
<feature type="transmembrane region" description="Helical" evidence="6">
    <location>
        <begin position="147"/>
        <end position="165"/>
    </location>
</feature>
<evidence type="ECO:0000256" key="3">
    <source>
        <dbReference type="ARBA" id="ARBA00022692"/>
    </source>
</evidence>
<evidence type="ECO:0000256" key="1">
    <source>
        <dbReference type="ARBA" id="ARBA00004141"/>
    </source>
</evidence>
<evidence type="ECO:0000256" key="2">
    <source>
        <dbReference type="ARBA" id="ARBA00010350"/>
    </source>
</evidence>
<keyword evidence="5 6" id="KW-0472">Membrane</keyword>
<accession>E7RLI9</accession>
<sequence>MNAEELEKVIREKEGSMSLAFPALMRKVYVWMTMALVITGLTAYGVASNTQLMMAIWSHQVFLFGLIIAELAMVFAISAAINRLSLTMATLLFILYSAFNGVTLSAIFVVYSPVIITKVFFITAGTFGAMAAYGYFTKRDLTSIGRLLFMALIGLIIATVVNLFLKSAAFDLILSYIGVLVFVGLTAWDSQKIKRMLAMQTSMDENAMKIALLGALSLYLDFINLFLYLLRIFGRSNN</sequence>
<feature type="transmembrane region" description="Helical" evidence="6">
    <location>
        <begin position="88"/>
        <end position="109"/>
    </location>
</feature>
<comment type="caution">
    <text evidence="7">The sequence shown here is derived from an EMBL/GenBank/DDBJ whole genome shotgun (WGS) entry which is preliminary data.</text>
</comment>
<feature type="transmembrane region" description="Helical" evidence="6">
    <location>
        <begin position="210"/>
        <end position="230"/>
    </location>
</feature>
<evidence type="ECO:0000313" key="7">
    <source>
        <dbReference type="EMBL" id="EFZ38354.1"/>
    </source>
</evidence>
<feature type="transmembrane region" description="Helical" evidence="6">
    <location>
        <begin position="59"/>
        <end position="81"/>
    </location>
</feature>
<proteinExistence type="inferred from homology"/>
<dbReference type="AlphaFoldDB" id="E7RLI9"/>
<evidence type="ECO:0000256" key="6">
    <source>
        <dbReference type="RuleBase" id="RU004379"/>
    </source>
</evidence>
<dbReference type="EMBL" id="AEPE02000002">
    <property type="protein sequence ID" value="EFZ38354.1"/>
    <property type="molecule type" value="Genomic_DNA"/>
</dbReference>
<comment type="subcellular location">
    <subcellularLocation>
        <location evidence="1">Membrane</location>
        <topology evidence="1">Multi-pass membrane protein</topology>
    </subcellularLocation>
</comment>
<dbReference type="PANTHER" id="PTHR23291:SF50">
    <property type="entry name" value="PROTEIN LIFEGUARD 4"/>
    <property type="match status" value="1"/>
</dbReference>
<dbReference type="InterPro" id="IPR006214">
    <property type="entry name" value="Bax_inhibitor_1-related"/>
</dbReference>
<dbReference type="PANTHER" id="PTHR23291">
    <property type="entry name" value="BAX INHIBITOR-RELATED"/>
    <property type="match status" value="1"/>
</dbReference>
<comment type="similarity">
    <text evidence="2 6">Belongs to the BI1 family.</text>
</comment>
<dbReference type="GO" id="GO:0005886">
    <property type="term" value="C:plasma membrane"/>
    <property type="evidence" value="ECO:0007669"/>
    <property type="project" value="TreeGrafter"/>
</dbReference>
<dbReference type="eggNOG" id="COG0670">
    <property type="taxonomic scope" value="Bacteria"/>
</dbReference>
<keyword evidence="3 6" id="KW-0812">Transmembrane</keyword>
<name>E7RLI9_9BACT</name>
<evidence type="ECO:0000256" key="4">
    <source>
        <dbReference type="ARBA" id="ARBA00022989"/>
    </source>
</evidence>
<feature type="transmembrane region" description="Helical" evidence="6">
    <location>
        <begin position="171"/>
        <end position="189"/>
    </location>
</feature>
<feature type="transmembrane region" description="Helical" evidence="6">
    <location>
        <begin position="28"/>
        <end position="47"/>
    </location>
</feature>
<feature type="transmembrane region" description="Helical" evidence="6">
    <location>
        <begin position="115"/>
        <end position="135"/>
    </location>
</feature>
<dbReference type="HOGENOM" id="CLU_058671_1_0_10"/>